<evidence type="ECO:0000256" key="1">
    <source>
        <dbReference type="SAM" id="Phobius"/>
    </source>
</evidence>
<dbReference type="EMBL" id="CP026520">
    <property type="protein sequence ID" value="QAV19178.1"/>
    <property type="molecule type" value="Genomic_DNA"/>
</dbReference>
<dbReference type="Proteomes" id="UP001527202">
    <property type="component" value="Unassembled WGS sequence"/>
</dbReference>
<evidence type="ECO:0000313" key="4">
    <source>
        <dbReference type="EMBL" id="QAV19178.1"/>
    </source>
</evidence>
<dbReference type="Proteomes" id="UP000288943">
    <property type="component" value="Chromosome"/>
</dbReference>
<dbReference type="Pfam" id="PF13786">
    <property type="entry name" value="DUF4179"/>
    <property type="match status" value="1"/>
</dbReference>
<gene>
    <name evidence="3" type="ORF">M5X16_20830</name>
    <name evidence="4" type="ORF">PC41400_16415</name>
</gene>
<evidence type="ECO:0000259" key="2">
    <source>
        <dbReference type="Pfam" id="PF13786"/>
    </source>
</evidence>
<dbReference type="EMBL" id="JAMDMJ010000029">
    <property type="protein sequence ID" value="MCY9598197.1"/>
    <property type="molecule type" value="Genomic_DNA"/>
</dbReference>
<feature type="domain" description="DUF4179" evidence="2">
    <location>
        <begin position="95"/>
        <end position="180"/>
    </location>
</feature>
<feature type="transmembrane region" description="Helical" evidence="1">
    <location>
        <begin position="100"/>
        <end position="119"/>
    </location>
</feature>
<keyword evidence="1" id="KW-1133">Transmembrane helix</keyword>
<dbReference type="InterPro" id="IPR025436">
    <property type="entry name" value="DUF4179"/>
</dbReference>
<dbReference type="Gene3D" id="2.60.40.1630">
    <property type="entry name" value="bacillus anthracis domain"/>
    <property type="match status" value="1"/>
</dbReference>
<dbReference type="AlphaFoldDB" id="A0A410WXN7"/>
<organism evidence="4 5">
    <name type="scientific">Paenibacillus chitinolyticus</name>
    <dbReference type="NCBI Taxonomy" id="79263"/>
    <lineage>
        <taxon>Bacteria</taxon>
        <taxon>Bacillati</taxon>
        <taxon>Bacillota</taxon>
        <taxon>Bacilli</taxon>
        <taxon>Bacillales</taxon>
        <taxon>Paenibacillaceae</taxon>
        <taxon>Paenibacillus</taxon>
    </lineage>
</organism>
<keyword evidence="6" id="KW-1185">Reference proteome</keyword>
<dbReference type="GeneID" id="95376395"/>
<dbReference type="KEGG" id="pchi:PC41400_16415"/>
<proteinExistence type="predicted"/>
<dbReference type="RefSeq" id="WP_053228604.1">
    <property type="nucleotide sequence ID" value="NZ_CP026520.1"/>
</dbReference>
<dbReference type="OrthoDB" id="2460662at2"/>
<name>A0A410WXN7_9BACL</name>
<sequence>MKCWKPEDFEQAVLKGADFSSVNMQDHLADCVGCRNRYTEWIEEQENWMRQLYPNVLPAAFTEGVMLSISSEEELSEDSVITAAETAAKEPKGIKKRWKLAAAAAALVLFMGAATFFSAPTLADIVRSLFAGYNADTGLLKAQKLGLVQHPNIEVKDKGYMLKIDEAVADSTRVVVALQLFGPDGKHDRNKIAFYNKNHIFIKDEKGNKVGEMYDYGSTDDFYYMMAIFPEPVQTDRLTVEGTIQQLSNTPAKTSITPGNWGFTFNLDLKEANKLTHITPLQGEYTGPDGMTVRLKRLTRMVQGVRLEFDTEISGEALKRSPGELWKEQKLFFHFEDLAGNEIHSVNTRKMPAVDSVMIDGNTPGNKPGLMHWSYTFKELPIDSPYKFVLDGYFVAETDGTSVEFNPQRLKEEPIKLYWKGDRLVLNDFMTVNQPTSEGDKLESSLYVTGDLHNEIFFDKWVVRMADKSEFTTQGRGILSPEGDNWKDGVTVLSSINESNKPFEFRFPALTPVPDKLTLIRTVVGKQYTNTDWSLELFEKKNGR</sequence>
<protein>
    <submittedName>
        <fullName evidence="4">DUF4179 domain-containing protein</fullName>
    </submittedName>
</protein>
<evidence type="ECO:0000313" key="6">
    <source>
        <dbReference type="Proteomes" id="UP001527202"/>
    </source>
</evidence>
<evidence type="ECO:0000313" key="5">
    <source>
        <dbReference type="Proteomes" id="UP000288943"/>
    </source>
</evidence>
<accession>A0A410WXN7</accession>
<keyword evidence="1" id="KW-0812">Transmembrane</keyword>
<reference evidence="3 6" key="2">
    <citation type="submission" date="2022-05" db="EMBL/GenBank/DDBJ databases">
        <title>Genome Sequencing of Bee-Associated Microbes.</title>
        <authorList>
            <person name="Dunlap C."/>
        </authorList>
    </citation>
    <scope>NUCLEOTIDE SEQUENCE [LARGE SCALE GENOMIC DNA]</scope>
    <source>
        <strain evidence="3 6">NRRL B-23120</strain>
    </source>
</reference>
<reference evidence="4 5" key="1">
    <citation type="submission" date="2018-01" db="EMBL/GenBank/DDBJ databases">
        <title>The whole genome sequencing and assembly of Paenibacillus chitinolyticus KCCM 41400 strain.</title>
        <authorList>
            <person name="Kim J.-Y."/>
            <person name="Park M.-K."/>
            <person name="Lee Y.-J."/>
            <person name="Yi H."/>
            <person name="Bahn Y.-S."/>
            <person name="Kim J.F."/>
            <person name="Lee D.-W."/>
        </authorList>
    </citation>
    <scope>NUCLEOTIDE SEQUENCE [LARGE SCALE GENOMIC DNA]</scope>
    <source>
        <strain evidence="4 5">KCCM 41400</strain>
    </source>
</reference>
<evidence type="ECO:0000313" key="3">
    <source>
        <dbReference type="EMBL" id="MCY9598197.1"/>
    </source>
</evidence>
<keyword evidence="1" id="KW-0472">Membrane</keyword>